<proteinExistence type="predicted"/>
<dbReference type="InterPro" id="IPR013151">
    <property type="entry name" value="Immunoglobulin_dom"/>
</dbReference>
<accession>A0AAD7R4S0</accession>
<evidence type="ECO:0000256" key="2">
    <source>
        <dbReference type="SAM" id="Phobius"/>
    </source>
</evidence>
<sequence>MLLQRYIIFVVLSLTVQGVLGQNGWSVSYQLLRICALKGSSVDMPCTYSYPNDNTVESTFWFVEKYVDLAETPEYKGRVEYRGNKEHDCTLRVRDLRESDSKTYFFRFITDTDSYYGIGGSTLSVTDLQVEVNPATVREGQRVTLTCRTTCTLSGSPAFIWYKNKLPLSTTNLYNNYLQFTASMTLSVRYAPKSTSVSVSPSGEIVEGGSVTLTCSSNANPPVQRYTWFKKNDTGVWQTGSGQSLNVSNFRSWNSGQYYCEAENKHGVHNSTALSITTKGEKSLMVAICASAGITALVTLVLVAVTVWMCKRKKGGTPRARERGADTQACPNPDNDTYTALNLNDVSSDYDTLTACPNPDNDTYTALNRNDVSSDYDTLTSLRNAPASVYH</sequence>
<dbReference type="PRINTS" id="PR01474">
    <property type="entry name" value="VCAM1"/>
</dbReference>
<gene>
    <name evidence="5" type="ORF">AAFF_G00373830</name>
</gene>
<dbReference type="InterPro" id="IPR013106">
    <property type="entry name" value="Ig_V-set"/>
</dbReference>
<feature type="domain" description="Ig-like" evidence="4">
    <location>
        <begin position="121"/>
        <end position="164"/>
    </location>
</feature>
<protein>
    <recommendedName>
        <fullName evidence="4">Ig-like domain-containing protein</fullName>
    </recommendedName>
</protein>
<dbReference type="SMART" id="SM00408">
    <property type="entry name" value="IGc2"/>
    <property type="match status" value="1"/>
</dbReference>
<comment type="caution">
    <text evidence="5">The sequence shown here is derived from an EMBL/GenBank/DDBJ whole genome shotgun (WGS) entry which is preliminary data.</text>
</comment>
<organism evidence="5 6">
    <name type="scientific">Aldrovandia affinis</name>
    <dbReference type="NCBI Taxonomy" id="143900"/>
    <lineage>
        <taxon>Eukaryota</taxon>
        <taxon>Metazoa</taxon>
        <taxon>Chordata</taxon>
        <taxon>Craniata</taxon>
        <taxon>Vertebrata</taxon>
        <taxon>Euteleostomi</taxon>
        <taxon>Actinopterygii</taxon>
        <taxon>Neopterygii</taxon>
        <taxon>Teleostei</taxon>
        <taxon>Notacanthiformes</taxon>
        <taxon>Halosauridae</taxon>
        <taxon>Aldrovandia</taxon>
    </lineage>
</organism>
<feature type="signal peptide" evidence="3">
    <location>
        <begin position="1"/>
        <end position="21"/>
    </location>
</feature>
<feature type="domain" description="Ig-like" evidence="4">
    <location>
        <begin position="192"/>
        <end position="275"/>
    </location>
</feature>
<dbReference type="EMBL" id="JAINUG010000661">
    <property type="protein sequence ID" value="KAJ8362467.1"/>
    <property type="molecule type" value="Genomic_DNA"/>
</dbReference>
<feature type="transmembrane region" description="Helical" evidence="2">
    <location>
        <begin position="284"/>
        <end position="309"/>
    </location>
</feature>
<keyword evidence="6" id="KW-1185">Reference proteome</keyword>
<evidence type="ECO:0000313" key="5">
    <source>
        <dbReference type="EMBL" id="KAJ8362467.1"/>
    </source>
</evidence>
<name>A0AAD7R4S0_9TELE</name>
<dbReference type="InterPro" id="IPR013783">
    <property type="entry name" value="Ig-like_fold"/>
</dbReference>
<evidence type="ECO:0000259" key="4">
    <source>
        <dbReference type="PROSITE" id="PS50835"/>
    </source>
</evidence>
<keyword evidence="2" id="KW-0472">Membrane</keyword>
<dbReference type="CDD" id="cd00096">
    <property type="entry name" value="Ig"/>
    <property type="match status" value="1"/>
</dbReference>
<dbReference type="GO" id="GO:0016020">
    <property type="term" value="C:membrane"/>
    <property type="evidence" value="ECO:0007669"/>
    <property type="project" value="InterPro"/>
</dbReference>
<dbReference type="InterPro" id="IPR036179">
    <property type="entry name" value="Ig-like_dom_sf"/>
</dbReference>
<dbReference type="Pfam" id="PF07686">
    <property type="entry name" value="V-set"/>
    <property type="match status" value="1"/>
</dbReference>
<dbReference type="Gene3D" id="2.60.40.10">
    <property type="entry name" value="Immunoglobulins"/>
    <property type="match status" value="3"/>
</dbReference>
<dbReference type="PANTHER" id="PTHR46013:SF4">
    <property type="entry name" value="B-CELL RECEPTOR CD22-RELATED"/>
    <property type="match status" value="1"/>
</dbReference>
<dbReference type="InterPro" id="IPR003989">
    <property type="entry name" value="VCAM-1"/>
</dbReference>
<dbReference type="AlphaFoldDB" id="A0AAD7R4S0"/>
<dbReference type="PROSITE" id="PS50835">
    <property type="entry name" value="IG_LIKE"/>
    <property type="match status" value="2"/>
</dbReference>
<dbReference type="InterPro" id="IPR007110">
    <property type="entry name" value="Ig-like_dom"/>
</dbReference>
<dbReference type="InterPro" id="IPR003599">
    <property type="entry name" value="Ig_sub"/>
</dbReference>
<dbReference type="GO" id="GO:0098609">
    <property type="term" value="P:cell-cell adhesion"/>
    <property type="evidence" value="ECO:0007669"/>
    <property type="project" value="InterPro"/>
</dbReference>
<evidence type="ECO:0000256" key="1">
    <source>
        <dbReference type="ARBA" id="ARBA00023319"/>
    </source>
</evidence>
<feature type="chain" id="PRO_5042231499" description="Ig-like domain-containing protein" evidence="3">
    <location>
        <begin position="22"/>
        <end position="391"/>
    </location>
</feature>
<evidence type="ECO:0000256" key="3">
    <source>
        <dbReference type="SAM" id="SignalP"/>
    </source>
</evidence>
<reference evidence="5" key="1">
    <citation type="journal article" date="2023" name="Science">
        <title>Genome structures resolve the early diversification of teleost fishes.</title>
        <authorList>
            <person name="Parey E."/>
            <person name="Louis A."/>
            <person name="Montfort J."/>
            <person name="Bouchez O."/>
            <person name="Roques C."/>
            <person name="Iampietro C."/>
            <person name="Lluch J."/>
            <person name="Castinel A."/>
            <person name="Donnadieu C."/>
            <person name="Desvignes T."/>
            <person name="Floi Bucao C."/>
            <person name="Jouanno E."/>
            <person name="Wen M."/>
            <person name="Mejri S."/>
            <person name="Dirks R."/>
            <person name="Jansen H."/>
            <person name="Henkel C."/>
            <person name="Chen W.J."/>
            <person name="Zahm M."/>
            <person name="Cabau C."/>
            <person name="Klopp C."/>
            <person name="Thompson A.W."/>
            <person name="Robinson-Rechavi M."/>
            <person name="Braasch I."/>
            <person name="Lecointre G."/>
            <person name="Bobe J."/>
            <person name="Postlethwait J.H."/>
            <person name="Berthelot C."/>
            <person name="Roest Crollius H."/>
            <person name="Guiguen Y."/>
        </authorList>
    </citation>
    <scope>NUCLEOTIDE SEQUENCE</scope>
    <source>
        <strain evidence="5">NC1722</strain>
    </source>
</reference>
<dbReference type="Proteomes" id="UP001221898">
    <property type="component" value="Unassembled WGS sequence"/>
</dbReference>
<dbReference type="SMART" id="SM00409">
    <property type="entry name" value="IG"/>
    <property type="match status" value="3"/>
</dbReference>
<dbReference type="Pfam" id="PF00047">
    <property type="entry name" value="ig"/>
    <property type="match status" value="1"/>
</dbReference>
<keyword evidence="3" id="KW-0732">Signal</keyword>
<dbReference type="PANTHER" id="PTHR46013">
    <property type="entry name" value="VASCULAR CELL ADHESION MOLECULE 1"/>
    <property type="match status" value="1"/>
</dbReference>
<dbReference type="InterPro" id="IPR003598">
    <property type="entry name" value="Ig_sub2"/>
</dbReference>
<dbReference type="SUPFAM" id="SSF48726">
    <property type="entry name" value="Immunoglobulin"/>
    <property type="match status" value="3"/>
</dbReference>
<keyword evidence="2" id="KW-0812">Transmembrane</keyword>
<keyword evidence="2" id="KW-1133">Transmembrane helix</keyword>
<keyword evidence="1" id="KW-0393">Immunoglobulin domain</keyword>
<evidence type="ECO:0000313" key="6">
    <source>
        <dbReference type="Proteomes" id="UP001221898"/>
    </source>
</evidence>